<organism evidence="2 3">
    <name type="scientific">Candidatus Nealsonbacteria bacterium CG10_big_fil_rev_8_21_14_0_10_36_24</name>
    <dbReference type="NCBI Taxonomy" id="1974710"/>
    <lineage>
        <taxon>Bacteria</taxon>
        <taxon>Candidatus Nealsoniibacteriota</taxon>
    </lineage>
</organism>
<comment type="caution">
    <text evidence="2">The sequence shown here is derived from an EMBL/GenBank/DDBJ whole genome shotgun (WGS) entry which is preliminary data.</text>
</comment>
<proteinExistence type="predicted"/>
<dbReference type="Proteomes" id="UP000228756">
    <property type="component" value="Unassembled WGS sequence"/>
</dbReference>
<accession>A0A2M6NSC9</accession>
<keyword evidence="1" id="KW-0812">Transmembrane</keyword>
<evidence type="ECO:0000313" key="3">
    <source>
        <dbReference type="Proteomes" id="UP000228756"/>
    </source>
</evidence>
<sequence>MDEQIFFIISIGFGALVIILFGLDIYHLARGPKEEKSVLSLKFSEKFMSELEKLISQDIKIAILEINQKVINEAIEYYKKQMAIFSQEAENKMANWDQINKKEILKFSNIYSQAEDLILQKAKSKTDELGKGLDEKIDRICQSVTKTINQEIAQTEKNIEDYKKEKLKGVDQKIYQIIGEVAKKTIGKAIDLSSHEQLVMEALEKAKKEKIF</sequence>
<gene>
    <name evidence="2" type="ORF">COU42_00955</name>
</gene>
<dbReference type="EMBL" id="PFCJ01000011">
    <property type="protein sequence ID" value="PIR72535.1"/>
    <property type="molecule type" value="Genomic_DNA"/>
</dbReference>
<feature type="transmembrane region" description="Helical" evidence="1">
    <location>
        <begin position="6"/>
        <end position="26"/>
    </location>
</feature>
<protein>
    <submittedName>
        <fullName evidence="2">Uncharacterized protein</fullName>
    </submittedName>
</protein>
<evidence type="ECO:0000313" key="2">
    <source>
        <dbReference type="EMBL" id="PIR72535.1"/>
    </source>
</evidence>
<keyword evidence="1" id="KW-1133">Transmembrane helix</keyword>
<reference evidence="3" key="1">
    <citation type="submission" date="2017-09" db="EMBL/GenBank/DDBJ databases">
        <title>Depth-based differentiation of microbial function through sediment-hosted aquifers and enrichment of novel symbionts in the deep terrestrial subsurface.</title>
        <authorList>
            <person name="Probst A.J."/>
            <person name="Ladd B."/>
            <person name="Jarett J.K."/>
            <person name="Geller-Mcgrath D.E."/>
            <person name="Sieber C.M.K."/>
            <person name="Emerson J.B."/>
            <person name="Anantharaman K."/>
            <person name="Thomas B.C."/>
            <person name="Malmstrom R."/>
            <person name="Stieglmeier M."/>
            <person name="Klingl A."/>
            <person name="Woyke T."/>
            <person name="Ryan C.M."/>
            <person name="Banfield J.F."/>
        </authorList>
    </citation>
    <scope>NUCLEOTIDE SEQUENCE [LARGE SCALE GENOMIC DNA]</scope>
</reference>
<dbReference type="AlphaFoldDB" id="A0A2M6NSC9"/>
<evidence type="ECO:0000256" key="1">
    <source>
        <dbReference type="SAM" id="Phobius"/>
    </source>
</evidence>
<keyword evidence="1" id="KW-0472">Membrane</keyword>
<name>A0A2M6NSC9_9BACT</name>